<dbReference type="STRING" id="1618443.UV73_C0001G0078"/>
<evidence type="ECO:0000313" key="3">
    <source>
        <dbReference type="EMBL" id="KKS98557.1"/>
    </source>
</evidence>
<sequence>MRIAYIDIARGLAIIAVIASHTGYLPFSKFLAPFINAWMIPVFVISGGLLFKPDSGIFVFIQKKFNRLIVPYIMLFSLSLIGWFWIKDGYSKPMLVLTLKDVSEGFLNGQGIIFNGPLWFFPPYFLALILTRLIFPFWKIIGLTGKLIVLLFIAGIFVIILQPGTKLFFSYDLSVLFLFLILFGRLLADLKINLKFSVTFFSILLLVLIAGLYLTGDTNIYSKKFNYPILYVINSILASLLILSSATYWEKFGSFAVIQKLGKYSLILMSLHWPIMQWMTYLISLTGVINQFNTVPTSTNFFIPSEGPSFGLTLIRISLFSLYLLVPIAATMLIINLWIRLKNLIFN</sequence>
<evidence type="ECO:0000256" key="1">
    <source>
        <dbReference type="SAM" id="Phobius"/>
    </source>
</evidence>
<keyword evidence="1" id="KW-0472">Membrane</keyword>
<feature type="transmembrane region" description="Helical" evidence="1">
    <location>
        <begin position="167"/>
        <end position="184"/>
    </location>
</feature>
<proteinExistence type="predicted"/>
<keyword evidence="1" id="KW-0812">Transmembrane</keyword>
<accession>A0A0G1DLU8</accession>
<dbReference type="GO" id="GO:0016747">
    <property type="term" value="F:acyltransferase activity, transferring groups other than amino-acyl groups"/>
    <property type="evidence" value="ECO:0007669"/>
    <property type="project" value="InterPro"/>
</dbReference>
<evidence type="ECO:0000259" key="2">
    <source>
        <dbReference type="Pfam" id="PF01757"/>
    </source>
</evidence>
<dbReference type="EMBL" id="LCFP01000001">
    <property type="protein sequence ID" value="KKS98557.1"/>
    <property type="molecule type" value="Genomic_DNA"/>
</dbReference>
<dbReference type="Pfam" id="PF01757">
    <property type="entry name" value="Acyl_transf_3"/>
    <property type="match status" value="1"/>
</dbReference>
<name>A0A0G1DLU8_9BACT</name>
<feature type="domain" description="Acyltransferase 3" evidence="2">
    <location>
        <begin position="3"/>
        <end position="295"/>
    </location>
</feature>
<dbReference type="Proteomes" id="UP000034894">
    <property type="component" value="Unassembled WGS sequence"/>
</dbReference>
<gene>
    <name evidence="3" type="ORF">UV73_C0001G0078</name>
</gene>
<dbReference type="InterPro" id="IPR002656">
    <property type="entry name" value="Acyl_transf_3_dom"/>
</dbReference>
<protein>
    <recommendedName>
        <fullName evidence="2">Acyltransferase 3 domain-containing protein</fullName>
    </recommendedName>
</protein>
<feature type="transmembrane region" description="Helical" evidence="1">
    <location>
        <begin position="68"/>
        <end position="86"/>
    </location>
</feature>
<dbReference type="PANTHER" id="PTHR37312:SF1">
    <property type="entry name" value="MEMBRANE-BOUND ACYLTRANSFERASE YKRP-RELATED"/>
    <property type="match status" value="1"/>
</dbReference>
<feature type="transmembrane region" description="Helical" evidence="1">
    <location>
        <begin position="196"/>
        <end position="216"/>
    </location>
</feature>
<feature type="transmembrane region" description="Helical" evidence="1">
    <location>
        <begin position="314"/>
        <end position="339"/>
    </location>
</feature>
<organism evidence="3 4">
    <name type="scientific">Candidatus Gottesmanbacteria bacterium GW2011_GWA2_43_14</name>
    <dbReference type="NCBI Taxonomy" id="1618443"/>
    <lineage>
        <taxon>Bacteria</taxon>
        <taxon>Candidatus Gottesmaniibacteriota</taxon>
    </lineage>
</organism>
<feature type="transmembrane region" description="Helical" evidence="1">
    <location>
        <begin position="261"/>
        <end position="283"/>
    </location>
</feature>
<dbReference type="AlphaFoldDB" id="A0A0G1DLU8"/>
<feature type="transmembrane region" description="Helical" evidence="1">
    <location>
        <begin position="38"/>
        <end position="61"/>
    </location>
</feature>
<keyword evidence="1" id="KW-1133">Transmembrane helix</keyword>
<dbReference type="PANTHER" id="PTHR37312">
    <property type="entry name" value="MEMBRANE-BOUND ACYLTRANSFERASE YKRP-RELATED"/>
    <property type="match status" value="1"/>
</dbReference>
<reference evidence="3 4" key="1">
    <citation type="journal article" date="2015" name="Nature">
        <title>rRNA introns, odd ribosomes, and small enigmatic genomes across a large radiation of phyla.</title>
        <authorList>
            <person name="Brown C.T."/>
            <person name="Hug L.A."/>
            <person name="Thomas B.C."/>
            <person name="Sharon I."/>
            <person name="Castelle C.J."/>
            <person name="Singh A."/>
            <person name="Wilkins M.J."/>
            <person name="Williams K.H."/>
            <person name="Banfield J.F."/>
        </authorList>
    </citation>
    <scope>NUCLEOTIDE SEQUENCE [LARGE SCALE GENOMIC DNA]</scope>
</reference>
<feature type="transmembrane region" description="Helical" evidence="1">
    <location>
        <begin position="228"/>
        <end position="249"/>
    </location>
</feature>
<feature type="transmembrane region" description="Helical" evidence="1">
    <location>
        <begin position="137"/>
        <end position="161"/>
    </location>
</feature>
<feature type="transmembrane region" description="Helical" evidence="1">
    <location>
        <begin position="12"/>
        <end position="32"/>
    </location>
</feature>
<dbReference type="InterPro" id="IPR052734">
    <property type="entry name" value="Nod_factor_acetyltransferase"/>
</dbReference>
<comment type="caution">
    <text evidence="3">The sequence shown here is derived from an EMBL/GenBank/DDBJ whole genome shotgun (WGS) entry which is preliminary data.</text>
</comment>
<evidence type="ECO:0000313" key="4">
    <source>
        <dbReference type="Proteomes" id="UP000034894"/>
    </source>
</evidence>
<feature type="transmembrane region" description="Helical" evidence="1">
    <location>
        <begin position="106"/>
        <end position="130"/>
    </location>
</feature>